<dbReference type="EMBL" id="JAULSN010000006">
    <property type="protein sequence ID" value="KAK3369507.1"/>
    <property type="molecule type" value="Genomic_DNA"/>
</dbReference>
<accession>A0AAE0N3L2</accession>
<dbReference type="PROSITE" id="PS51186">
    <property type="entry name" value="GNAT"/>
    <property type="match status" value="1"/>
</dbReference>
<feature type="region of interest" description="Disordered" evidence="1">
    <location>
        <begin position="86"/>
        <end position="112"/>
    </location>
</feature>
<dbReference type="Proteomes" id="UP001287356">
    <property type="component" value="Unassembled WGS sequence"/>
</dbReference>
<keyword evidence="4" id="KW-1185">Reference proteome</keyword>
<dbReference type="GO" id="GO:1990189">
    <property type="term" value="F:protein N-terminal-serine acetyltransferase activity"/>
    <property type="evidence" value="ECO:0007669"/>
    <property type="project" value="TreeGrafter"/>
</dbReference>
<dbReference type="InterPro" id="IPR000182">
    <property type="entry name" value="GNAT_dom"/>
</dbReference>
<reference evidence="3" key="2">
    <citation type="submission" date="2023-06" db="EMBL/GenBank/DDBJ databases">
        <authorList>
            <consortium name="Lawrence Berkeley National Laboratory"/>
            <person name="Haridas S."/>
            <person name="Hensen N."/>
            <person name="Bonometti L."/>
            <person name="Westerberg I."/>
            <person name="Brannstrom I.O."/>
            <person name="Guillou S."/>
            <person name="Cros-Aarteil S."/>
            <person name="Calhoun S."/>
            <person name="Kuo A."/>
            <person name="Mondo S."/>
            <person name="Pangilinan J."/>
            <person name="Riley R."/>
            <person name="Labutti K."/>
            <person name="Andreopoulos B."/>
            <person name="Lipzen A."/>
            <person name="Chen C."/>
            <person name="Yanf M."/>
            <person name="Daum C."/>
            <person name="Ng V."/>
            <person name="Clum A."/>
            <person name="Steindorff A."/>
            <person name="Ohm R."/>
            <person name="Martin F."/>
            <person name="Silar P."/>
            <person name="Natvig D."/>
            <person name="Lalanne C."/>
            <person name="Gautier V."/>
            <person name="Ament-Velasquez S.L."/>
            <person name="Kruys A."/>
            <person name="Hutchinson M.I."/>
            <person name="Powell A.J."/>
            <person name="Barry K."/>
            <person name="Miller A.N."/>
            <person name="Grigoriev I.V."/>
            <person name="Debuchy R."/>
            <person name="Gladieux P."/>
            <person name="Thoren M.H."/>
            <person name="Johannesson H."/>
        </authorList>
    </citation>
    <scope>NUCLEOTIDE SEQUENCE</scope>
    <source>
        <strain evidence="3">CBS 958.72</strain>
    </source>
</reference>
<evidence type="ECO:0000259" key="2">
    <source>
        <dbReference type="PROSITE" id="PS51186"/>
    </source>
</evidence>
<dbReference type="InterPro" id="IPR016181">
    <property type="entry name" value="Acyl_CoA_acyltransferase"/>
</dbReference>
<evidence type="ECO:0000313" key="4">
    <source>
        <dbReference type="Proteomes" id="UP001287356"/>
    </source>
</evidence>
<sequence length="240" mass="26412">MEEITAKFATAFRSKRLIYRAVDNSEADRELLACTLYDPVSQGLSDPTLFRPMGESAGKKAIEQIIDQALLAVVICLPAADDVADDTGGGAADQTQDQQQQPPRLPLPGTALKQAQARATPIGSLFLSRQRQATTAHWRWTRLAVALAEPFQNKGYGAEAIAWALDWAFDFAGMHRVELGTASYNARALAVYDRLGFTREGRRRESIYSNGKWHDLVEFGMLEAEWDALRGKRDADGGAP</sequence>
<dbReference type="GO" id="GO:0008999">
    <property type="term" value="F:protein-N-terminal-alanine acetyltransferase activity"/>
    <property type="evidence" value="ECO:0007669"/>
    <property type="project" value="TreeGrafter"/>
</dbReference>
<protein>
    <submittedName>
        <fullName evidence="3">Acyl-CoA N-acyltransferase</fullName>
    </submittedName>
</protein>
<evidence type="ECO:0000313" key="3">
    <source>
        <dbReference type="EMBL" id="KAK3369507.1"/>
    </source>
</evidence>
<comment type="caution">
    <text evidence="3">The sequence shown here is derived from an EMBL/GenBank/DDBJ whole genome shotgun (WGS) entry which is preliminary data.</text>
</comment>
<organism evidence="3 4">
    <name type="scientific">Lasiosphaeria ovina</name>
    <dbReference type="NCBI Taxonomy" id="92902"/>
    <lineage>
        <taxon>Eukaryota</taxon>
        <taxon>Fungi</taxon>
        <taxon>Dikarya</taxon>
        <taxon>Ascomycota</taxon>
        <taxon>Pezizomycotina</taxon>
        <taxon>Sordariomycetes</taxon>
        <taxon>Sordariomycetidae</taxon>
        <taxon>Sordariales</taxon>
        <taxon>Lasiosphaeriaceae</taxon>
        <taxon>Lasiosphaeria</taxon>
    </lineage>
</organism>
<dbReference type="PANTHER" id="PTHR43441">
    <property type="entry name" value="RIBOSOMAL-PROTEIN-SERINE ACETYLTRANSFERASE"/>
    <property type="match status" value="1"/>
</dbReference>
<dbReference type="SUPFAM" id="SSF55729">
    <property type="entry name" value="Acyl-CoA N-acyltransferases (Nat)"/>
    <property type="match status" value="1"/>
</dbReference>
<name>A0AAE0N3L2_9PEZI</name>
<dbReference type="InterPro" id="IPR051908">
    <property type="entry name" value="Ribosomal_N-acetyltransferase"/>
</dbReference>
<dbReference type="GO" id="GO:0005737">
    <property type="term" value="C:cytoplasm"/>
    <property type="evidence" value="ECO:0007669"/>
    <property type="project" value="TreeGrafter"/>
</dbReference>
<dbReference type="Pfam" id="PF00583">
    <property type="entry name" value="Acetyltransf_1"/>
    <property type="match status" value="1"/>
</dbReference>
<feature type="domain" description="N-acetyltransferase" evidence="2">
    <location>
        <begin position="48"/>
        <end position="215"/>
    </location>
</feature>
<dbReference type="Gene3D" id="3.40.630.30">
    <property type="match status" value="1"/>
</dbReference>
<gene>
    <name evidence="3" type="ORF">B0T24DRAFT_668947</name>
</gene>
<dbReference type="PANTHER" id="PTHR43441:SF2">
    <property type="entry name" value="FAMILY ACETYLTRANSFERASE, PUTATIVE (AFU_ORTHOLOGUE AFUA_7G00850)-RELATED"/>
    <property type="match status" value="1"/>
</dbReference>
<dbReference type="AlphaFoldDB" id="A0AAE0N3L2"/>
<feature type="compositionally biased region" description="Low complexity" evidence="1">
    <location>
        <begin position="92"/>
        <end position="101"/>
    </location>
</feature>
<evidence type="ECO:0000256" key="1">
    <source>
        <dbReference type="SAM" id="MobiDB-lite"/>
    </source>
</evidence>
<reference evidence="3" key="1">
    <citation type="journal article" date="2023" name="Mol. Phylogenet. Evol.">
        <title>Genome-scale phylogeny and comparative genomics of the fungal order Sordariales.</title>
        <authorList>
            <person name="Hensen N."/>
            <person name="Bonometti L."/>
            <person name="Westerberg I."/>
            <person name="Brannstrom I.O."/>
            <person name="Guillou S."/>
            <person name="Cros-Aarteil S."/>
            <person name="Calhoun S."/>
            <person name="Haridas S."/>
            <person name="Kuo A."/>
            <person name="Mondo S."/>
            <person name="Pangilinan J."/>
            <person name="Riley R."/>
            <person name="LaButti K."/>
            <person name="Andreopoulos B."/>
            <person name="Lipzen A."/>
            <person name="Chen C."/>
            <person name="Yan M."/>
            <person name="Daum C."/>
            <person name="Ng V."/>
            <person name="Clum A."/>
            <person name="Steindorff A."/>
            <person name="Ohm R.A."/>
            <person name="Martin F."/>
            <person name="Silar P."/>
            <person name="Natvig D.O."/>
            <person name="Lalanne C."/>
            <person name="Gautier V."/>
            <person name="Ament-Velasquez S.L."/>
            <person name="Kruys A."/>
            <person name="Hutchinson M.I."/>
            <person name="Powell A.J."/>
            <person name="Barry K."/>
            <person name="Miller A.N."/>
            <person name="Grigoriev I.V."/>
            <person name="Debuchy R."/>
            <person name="Gladieux P."/>
            <person name="Hiltunen Thoren M."/>
            <person name="Johannesson H."/>
        </authorList>
    </citation>
    <scope>NUCLEOTIDE SEQUENCE</scope>
    <source>
        <strain evidence="3">CBS 958.72</strain>
    </source>
</reference>
<proteinExistence type="predicted"/>